<organism evidence="2 3">
    <name type="scientific">Harenicola maris</name>
    <dbReference type="NCBI Taxonomy" id="2841044"/>
    <lineage>
        <taxon>Bacteria</taxon>
        <taxon>Pseudomonadati</taxon>
        <taxon>Pseudomonadota</taxon>
        <taxon>Alphaproteobacteria</taxon>
        <taxon>Rhodobacterales</taxon>
        <taxon>Paracoccaceae</taxon>
        <taxon>Harenicola</taxon>
    </lineage>
</organism>
<evidence type="ECO:0000256" key="1">
    <source>
        <dbReference type="SAM" id="MobiDB-lite"/>
    </source>
</evidence>
<protein>
    <submittedName>
        <fullName evidence="2">Uncharacterized protein</fullName>
    </submittedName>
</protein>
<feature type="compositionally biased region" description="Acidic residues" evidence="1">
    <location>
        <begin position="250"/>
        <end position="266"/>
    </location>
</feature>
<feature type="region of interest" description="Disordered" evidence="1">
    <location>
        <begin position="164"/>
        <end position="193"/>
    </location>
</feature>
<evidence type="ECO:0000313" key="2">
    <source>
        <dbReference type="EMBL" id="MBT0959170.1"/>
    </source>
</evidence>
<name>A0AAP2G5A2_9RHOB</name>
<dbReference type="Proteomes" id="UP001315686">
    <property type="component" value="Unassembled WGS sequence"/>
</dbReference>
<feature type="compositionally biased region" description="Low complexity" evidence="1">
    <location>
        <begin position="49"/>
        <end position="59"/>
    </location>
</feature>
<comment type="caution">
    <text evidence="2">The sequence shown here is derived from an EMBL/GenBank/DDBJ whole genome shotgun (WGS) entry which is preliminary data.</text>
</comment>
<feature type="region of interest" description="Disordered" evidence="1">
    <location>
        <begin position="205"/>
        <end position="274"/>
    </location>
</feature>
<feature type="compositionally biased region" description="Basic and acidic residues" evidence="1">
    <location>
        <begin position="90"/>
        <end position="99"/>
    </location>
</feature>
<proteinExistence type="predicted"/>
<reference evidence="2 3" key="1">
    <citation type="journal article" date="2021" name="Arch. Microbiol.">
        <title>Harenicola maris gen. nov., sp. nov. isolated from the Sea of Japan shallow sediments.</title>
        <authorList>
            <person name="Romanenko L.A."/>
            <person name="Kurilenko V.V."/>
            <person name="Chernysheva N.Y."/>
            <person name="Tekutyeva L.A."/>
            <person name="Velansky P.V."/>
            <person name="Svetashev V.I."/>
            <person name="Isaeva M.P."/>
        </authorList>
    </citation>
    <scope>NUCLEOTIDE SEQUENCE [LARGE SCALE GENOMIC DNA]</scope>
    <source>
        <strain evidence="2 3">KMM 3653</strain>
    </source>
</reference>
<gene>
    <name evidence="2" type="ORF">IV417_17420</name>
</gene>
<dbReference type="EMBL" id="JADQAZ010000003">
    <property type="protein sequence ID" value="MBT0959170.1"/>
    <property type="molecule type" value="Genomic_DNA"/>
</dbReference>
<dbReference type="AlphaFoldDB" id="A0AAP2G5A2"/>
<accession>A0AAP2G5A2</accession>
<sequence length="407" mass="43717">MSDPVSNAEIEDVLSSIRRLVSQRADAPVDAPKPATEARGATLSEVKPMAEAPASEPPALVLTPSLRVADPKTKSPVREGEEGGSAQKETVSDGRDLGERVAGLEAAMDAAEGQWEPDGSEEQNLPTDLPWRAEAPSAPVKVEDAPAAPMAVDVPQEPLDAETLDTVMGSLSADEELQDNQPEATEAADISHADVEVQAEVIDDMADTEEATLTEGEAPAEEPLSQVTPAEDAESFVFHSERAAASWPEEGAETIDPEVEEEDEFGSESQELTDPPISLRLHLIEGSVGHSDVGAKAIGAEVHQFAEAKPAGEQVTVEEWQDADDEAPIMSSEAAAASFEDEEDEEDLDLSFLDEPEALLDEEELRVMVADIVREELRGELGEKITHTLRKLVRREIARALSTRELE</sequence>
<feature type="region of interest" description="Disordered" evidence="1">
    <location>
        <begin position="22"/>
        <end position="136"/>
    </location>
</feature>
<feature type="compositionally biased region" description="Basic and acidic residues" evidence="1">
    <location>
        <begin position="69"/>
        <end position="81"/>
    </location>
</feature>
<feature type="region of interest" description="Disordered" evidence="1">
    <location>
        <begin position="308"/>
        <end position="346"/>
    </location>
</feature>
<evidence type="ECO:0000313" key="3">
    <source>
        <dbReference type="Proteomes" id="UP001315686"/>
    </source>
</evidence>
<dbReference type="RefSeq" id="WP_327795373.1">
    <property type="nucleotide sequence ID" value="NZ_JADQAZ010000003.1"/>
</dbReference>
<keyword evidence="3" id="KW-1185">Reference proteome</keyword>